<dbReference type="AlphaFoldDB" id="A0A5Q2RP35"/>
<dbReference type="SMART" id="SM00740">
    <property type="entry name" value="PASTA"/>
    <property type="match status" value="3"/>
</dbReference>
<evidence type="ECO:0000256" key="1">
    <source>
        <dbReference type="SAM" id="MobiDB-lite"/>
    </source>
</evidence>
<evidence type="ECO:0000259" key="2">
    <source>
        <dbReference type="PROSITE" id="PS51178"/>
    </source>
</evidence>
<evidence type="ECO:0000313" key="3">
    <source>
        <dbReference type="EMBL" id="QGG94965.1"/>
    </source>
</evidence>
<feature type="compositionally biased region" description="Low complexity" evidence="1">
    <location>
        <begin position="272"/>
        <end position="281"/>
    </location>
</feature>
<dbReference type="KEGG" id="atq:GH723_07495"/>
<organism evidence="3 4">
    <name type="scientific">Actinomarinicola tropica</name>
    <dbReference type="NCBI Taxonomy" id="2789776"/>
    <lineage>
        <taxon>Bacteria</taxon>
        <taxon>Bacillati</taxon>
        <taxon>Actinomycetota</taxon>
        <taxon>Acidimicrobiia</taxon>
        <taxon>Acidimicrobiales</taxon>
        <taxon>Iamiaceae</taxon>
        <taxon>Actinomarinicola</taxon>
    </lineage>
</organism>
<sequence length="318" mass="32643">MAPPERDAPIYDEEYLPPPSHPLRLLVALGALAAATVACLVWFTGTAGLAGSTATEDLAAVPEVIGLSEAEASTAIDDAGFVIRVVPLRNVDVPAGEVFRQSPPAGTKAPVGSPVELVVSAGDEFVLVPQLYGSLESDLAQTLFFRGLGLGEVTYRQDPTTQPGEVLEQDPLPGTEVAAGTVVNVVVSEGPPDVLVPDVDGLSQAEAVQILASAGFNAAPVQRYSSYVPVGDVISTEPRAGREAPYGSTITVYVSRGRAPAPPTTRPPTTTPPTTEGETPPTTRPPTTQPPTTQPPTTQPPPPPPDGGGDAAEPGTEG</sequence>
<evidence type="ECO:0000313" key="4">
    <source>
        <dbReference type="Proteomes" id="UP000334019"/>
    </source>
</evidence>
<dbReference type="CDD" id="cd06577">
    <property type="entry name" value="PASTA_pknB"/>
    <property type="match status" value="3"/>
</dbReference>
<keyword evidence="4" id="KW-1185">Reference proteome</keyword>
<feature type="domain" description="PASTA" evidence="2">
    <location>
        <begin position="55"/>
        <end position="121"/>
    </location>
</feature>
<dbReference type="InterPro" id="IPR005543">
    <property type="entry name" value="PASTA_dom"/>
</dbReference>
<name>A0A5Q2RP35_9ACTN</name>
<dbReference type="EMBL" id="CP045851">
    <property type="protein sequence ID" value="QGG94965.1"/>
    <property type="molecule type" value="Genomic_DNA"/>
</dbReference>
<accession>A0A5Q2RP35</accession>
<feature type="domain" description="PASTA" evidence="2">
    <location>
        <begin position="122"/>
        <end position="189"/>
    </location>
</feature>
<dbReference type="Pfam" id="PF03793">
    <property type="entry name" value="PASTA"/>
    <property type="match status" value="3"/>
</dbReference>
<dbReference type="RefSeq" id="WP_153759073.1">
    <property type="nucleotide sequence ID" value="NZ_CP045851.1"/>
</dbReference>
<proteinExistence type="predicted"/>
<feature type="region of interest" description="Disordered" evidence="1">
    <location>
        <begin position="238"/>
        <end position="318"/>
    </location>
</feature>
<protein>
    <submittedName>
        <fullName evidence="3">PASTA domain-containing protein</fullName>
    </submittedName>
</protein>
<dbReference type="PROSITE" id="PS51178">
    <property type="entry name" value="PASTA"/>
    <property type="match status" value="3"/>
</dbReference>
<feature type="compositionally biased region" description="Pro residues" evidence="1">
    <location>
        <begin position="282"/>
        <end position="306"/>
    </location>
</feature>
<feature type="compositionally biased region" description="Pro residues" evidence="1">
    <location>
        <begin position="260"/>
        <end position="271"/>
    </location>
</feature>
<reference evidence="3 4" key="1">
    <citation type="submission" date="2019-11" db="EMBL/GenBank/DDBJ databases">
        <authorList>
            <person name="He Y."/>
        </authorList>
    </citation>
    <scope>NUCLEOTIDE SEQUENCE [LARGE SCALE GENOMIC DNA]</scope>
    <source>
        <strain evidence="3 4">SCSIO 58843</strain>
    </source>
</reference>
<gene>
    <name evidence="3" type="ORF">GH723_07495</name>
</gene>
<feature type="domain" description="PASTA" evidence="2">
    <location>
        <begin position="190"/>
        <end position="256"/>
    </location>
</feature>
<dbReference type="Gene3D" id="3.30.10.20">
    <property type="match status" value="3"/>
</dbReference>
<dbReference type="Proteomes" id="UP000334019">
    <property type="component" value="Chromosome"/>
</dbReference>